<dbReference type="AlphaFoldDB" id="A0A9Q9ANQ1"/>
<protein>
    <submittedName>
        <fullName evidence="2">Uncharacterized protein</fullName>
    </submittedName>
</protein>
<reference evidence="2" key="1">
    <citation type="submission" date="2022-06" db="EMBL/GenBank/DDBJ databases">
        <title>Complete genome sequences of two strains of the flax pathogen Septoria linicola.</title>
        <authorList>
            <person name="Lapalu N."/>
            <person name="Simon A."/>
            <person name="Demenou B."/>
            <person name="Paumier D."/>
            <person name="Guillot M.-P."/>
            <person name="Gout L."/>
            <person name="Valade R."/>
        </authorList>
    </citation>
    <scope>NUCLEOTIDE SEQUENCE</scope>
    <source>
        <strain evidence="2">SE15195</strain>
    </source>
</reference>
<gene>
    <name evidence="2" type="ORF">Slin15195_G048830</name>
</gene>
<accession>A0A9Q9ANQ1</accession>
<feature type="compositionally biased region" description="Acidic residues" evidence="1">
    <location>
        <begin position="129"/>
        <end position="139"/>
    </location>
</feature>
<evidence type="ECO:0000256" key="1">
    <source>
        <dbReference type="SAM" id="MobiDB-lite"/>
    </source>
</evidence>
<evidence type="ECO:0000313" key="2">
    <source>
        <dbReference type="EMBL" id="USW51564.1"/>
    </source>
</evidence>
<dbReference type="Proteomes" id="UP001056384">
    <property type="component" value="Chromosome 3"/>
</dbReference>
<proteinExistence type="predicted"/>
<dbReference type="EMBL" id="CP099420">
    <property type="protein sequence ID" value="USW51564.1"/>
    <property type="molecule type" value="Genomic_DNA"/>
</dbReference>
<sequence>MPVAWDDAKERQFLLTIIHVTNPGAPNWNKVAELMNAQADGGSDYVGNALRQRFAKMKKDAQDQNGAMPAADDEAAAPKTPGKRGGGKKTNSETPAKSTGKRKSKKEEPKDDGEDESASPSKKVKTEQIDGEEDDDELM</sequence>
<name>A0A9Q9ANQ1_9PEZI</name>
<keyword evidence="3" id="KW-1185">Reference proteome</keyword>
<organism evidence="2 3">
    <name type="scientific">Septoria linicola</name>
    <dbReference type="NCBI Taxonomy" id="215465"/>
    <lineage>
        <taxon>Eukaryota</taxon>
        <taxon>Fungi</taxon>
        <taxon>Dikarya</taxon>
        <taxon>Ascomycota</taxon>
        <taxon>Pezizomycotina</taxon>
        <taxon>Dothideomycetes</taxon>
        <taxon>Dothideomycetidae</taxon>
        <taxon>Mycosphaerellales</taxon>
        <taxon>Mycosphaerellaceae</taxon>
        <taxon>Septoria</taxon>
    </lineage>
</organism>
<feature type="region of interest" description="Disordered" evidence="1">
    <location>
        <begin position="56"/>
        <end position="139"/>
    </location>
</feature>
<evidence type="ECO:0000313" key="3">
    <source>
        <dbReference type="Proteomes" id="UP001056384"/>
    </source>
</evidence>